<dbReference type="EMBL" id="JAAKZH010000011">
    <property type="protein sequence ID" value="NGO66425.1"/>
    <property type="molecule type" value="Genomic_DNA"/>
</dbReference>
<dbReference type="RefSeq" id="WP_163901273.1">
    <property type="nucleotide sequence ID" value="NZ_CP048427.1"/>
</dbReference>
<proteinExistence type="predicted"/>
<protein>
    <submittedName>
        <fullName evidence="1">DUF982 domain-containing protein</fullName>
    </submittedName>
</protein>
<dbReference type="Pfam" id="PF06169">
    <property type="entry name" value="DUF982"/>
    <property type="match status" value="1"/>
</dbReference>
<evidence type="ECO:0000313" key="1">
    <source>
        <dbReference type="EMBL" id="NGO66425.1"/>
    </source>
</evidence>
<comment type="caution">
    <text evidence="1">The sequence shown here is derived from an EMBL/GenBank/DDBJ whole genome shotgun (WGS) entry which is preliminary data.</text>
</comment>
<keyword evidence="2" id="KW-1185">Reference proteome</keyword>
<dbReference type="AlphaFoldDB" id="A0A6M1S5X0"/>
<dbReference type="Proteomes" id="UP000477849">
    <property type="component" value="Unassembled WGS sequence"/>
</dbReference>
<dbReference type="Gene3D" id="6.10.250.730">
    <property type="match status" value="1"/>
</dbReference>
<accession>A0A6M1S5X0</accession>
<reference evidence="1 2" key="1">
    <citation type="submission" date="2020-02" db="EMBL/GenBank/DDBJ databases">
        <title>Genome sequence of the type strain CCBAU10050 of Rhizobium daejeonense.</title>
        <authorList>
            <person name="Gao J."/>
            <person name="Sun J."/>
        </authorList>
    </citation>
    <scope>NUCLEOTIDE SEQUENCE [LARGE SCALE GENOMIC DNA]</scope>
    <source>
        <strain evidence="1 2">CCBAU10050</strain>
    </source>
</reference>
<name>A0A6M1S5X0_9HYPH</name>
<organism evidence="1 2">
    <name type="scientific">Rhizobium daejeonense</name>
    <dbReference type="NCBI Taxonomy" id="240521"/>
    <lineage>
        <taxon>Bacteria</taxon>
        <taxon>Pseudomonadati</taxon>
        <taxon>Pseudomonadota</taxon>
        <taxon>Alphaproteobacteria</taxon>
        <taxon>Hyphomicrobiales</taxon>
        <taxon>Rhizobiaceae</taxon>
        <taxon>Rhizobium/Agrobacterium group</taxon>
        <taxon>Rhizobium</taxon>
    </lineage>
</organism>
<evidence type="ECO:0000313" key="2">
    <source>
        <dbReference type="Proteomes" id="UP000477849"/>
    </source>
</evidence>
<gene>
    <name evidence="1" type="ORF">G6N76_22425</name>
</gene>
<sequence>MTYTPPTWNEPVELKLQCGLTRSFKEACDALYFLEEEWPVRHGAAYQRARRWCGMALETDKAADIARRTFIEAARKAGLLNESTLPETGNDCPMKPHA</sequence>
<dbReference type="InterPro" id="IPR010385">
    <property type="entry name" value="DUF982"/>
</dbReference>